<evidence type="ECO:0000313" key="3">
    <source>
        <dbReference type="EMBL" id="TNN67128.1"/>
    </source>
</evidence>
<feature type="region of interest" description="Disordered" evidence="2">
    <location>
        <begin position="73"/>
        <end position="128"/>
    </location>
</feature>
<dbReference type="AlphaFoldDB" id="A0A4Z2HMQ4"/>
<comment type="caution">
    <text evidence="3">The sequence shown here is derived from an EMBL/GenBank/DDBJ whole genome shotgun (WGS) entry which is preliminary data.</text>
</comment>
<name>A0A4Z2HMQ4_9TELE</name>
<proteinExistence type="predicted"/>
<sequence>MPSRKRDIQPRFGPSNRVLELAQHKTSKSVWATTPCGKLTWGDQEPVWPVSASALAARPSARIQNLACSKRDFSAREDHRRKEEEASSSRKTPRPSSEASRYERIVRLSTPRSRSCSAQEAGPPHGPRCDNNCPIWHVDPRATTAVVTARLLQLAIPKAHHPDFRSNRENVASVVSFASKTARVSQRLVRLSLPRLKRSGVCHELGRPVDPIWTVSKAALRATASARLETLATPKPLSEDYVPSRDPEWSRTKVAQRDAEWSRTKVAQRDPQWSRTKDPQRDAEWSRTKVAQRDPQWSRTKDPQRDAEWSRTKVPSS</sequence>
<dbReference type="OrthoDB" id="25466at2759"/>
<dbReference type="Pfam" id="PF14912">
    <property type="entry name" value="THEG"/>
    <property type="match status" value="3"/>
</dbReference>
<dbReference type="InterPro" id="IPR006623">
    <property type="entry name" value="THEG"/>
</dbReference>
<keyword evidence="4" id="KW-1185">Reference proteome</keyword>
<feature type="compositionally biased region" description="Basic and acidic residues" evidence="2">
    <location>
        <begin position="242"/>
        <end position="263"/>
    </location>
</feature>
<feature type="compositionally biased region" description="Basic and acidic residues" evidence="2">
    <location>
        <begin position="299"/>
        <end position="311"/>
    </location>
</feature>
<feature type="compositionally biased region" description="Basic and acidic residues" evidence="2">
    <location>
        <begin position="73"/>
        <end position="88"/>
    </location>
</feature>
<dbReference type="SMART" id="SM00705">
    <property type="entry name" value="THEG"/>
    <property type="match status" value="4"/>
</dbReference>
<evidence type="ECO:0000256" key="1">
    <source>
        <dbReference type="ARBA" id="ARBA00022737"/>
    </source>
</evidence>
<reference evidence="3 4" key="1">
    <citation type="submission" date="2019-03" db="EMBL/GenBank/DDBJ databases">
        <title>First draft genome of Liparis tanakae, snailfish: a comprehensive survey of snailfish specific genes.</title>
        <authorList>
            <person name="Kim W."/>
            <person name="Song I."/>
            <person name="Jeong J.-H."/>
            <person name="Kim D."/>
            <person name="Kim S."/>
            <person name="Ryu S."/>
            <person name="Song J.Y."/>
            <person name="Lee S.K."/>
        </authorList>
    </citation>
    <scope>NUCLEOTIDE SEQUENCE [LARGE SCALE GENOMIC DNA]</scope>
    <source>
        <tissue evidence="3">Muscle</tissue>
    </source>
</reference>
<accession>A0A4Z2HMQ4</accession>
<dbReference type="EMBL" id="SRLO01000209">
    <property type="protein sequence ID" value="TNN67128.1"/>
    <property type="molecule type" value="Genomic_DNA"/>
</dbReference>
<evidence type="ECO:0000256" key="2">
    <source>
        <dbReference type="SAM" id="MobiDB-lite"/>
    </source>
</evidence>
<organism evidence="3 4">
    <name type="scientific">Liparis tanakae</name>
    <name type="common">Tanaka's snailfish</name>
    <dbReference type="NCBI Taxonomy" id="230148"/>
    <lineage>
        <taxon>Eukaryota</taxon>
        <taxon>Metazoa</taxon>
        <taxon>Chordata</taxon>
        <taxon>Craniata</taxon>
        <taxon>Vertebrata</taxon>
        <taxon>Euteleostomi</taxon>
        <taxon>Actinopterygii</taxon>
        <taxon>Neopterygii</taxon>
        <taxon>Teleostei</taxon>
        <taxon>Neoteleostei</taxon>
        <taxon>Acanthomorphata</taxon>
        <taxon>Eupercaria</taxon>
        <taxon>Perciformes</taxon>
        <taxon>Cottioidei</taxon>
        <taxon>Cottales</taxon>
        <taxon>Liparidae</taxon>
        <taxon>Liparis</taxon>
    </lineage>
</organism>
<gene>
    <name evidence="3" type="primary">Thegl</name>
    <name evidence="3" type="ORF">EYF80_022658</name>
</gene>
<feature type="region of interest" description="Disordered" evidence="2">
    <location>
        <begin position="236"/>
        <end position="317"/>
    </location>
</feature>
<evidence type="ECO:0000313" key="4">
    <source>
        <dbReference type="Proteomes" id="UP000314294"/>
    </source>
</evidence>
<feature type="compositionally biased region" description="Basic and acidic residues" evidence="2">
    <location>
        <begin position="275"/>
        <end position="287"/>
    </location>
</feature>
<keyword evidence="1" id="KW-0677">Repeat</keyword>
<protein>
    <submittedName>
        <fullName evidence="3">Testicular haploid expressed protein-like</fullName>
    </submittedName>
</protein>
<dbReference type="PANTHER" id="PTHR15901">
    <property type="entry name" value="TESTICULAR HAPLOID EXPRESSED GENE PROTEIN"/>
    <property type="match status" value="1"/>
</dbReference>
<dbReference type="PANTHER" id="PTHR15901:SF15">
    <property type="entry name" value="TESTICULAR HAPLOID EXPRESSED GENE PROTEIN-LIKE"/>
    <property type="match status" value="1"/>
</dbReference>
<dbReference type="Proteomes" id="UP000314294">
    <property type="component" value="Unassembled WGS sequence"/>
</dbReference>
<dbReference type="InterPro" id="IPR042401">
    <property type="entry name" value="SPMAP2-like"/>
</dbReference>